<accession>A0A1V8TAY1</accession>
<dbReference type="EMBL" id="NAJO01000012">
    <property type="protein sequence ID" value="OQO08563.1"/>
    <property type="molecule type" value="Genomic_DNA"/>
</dbReference>
<dbReference type="InParanoid" id="A0A1V8TAY1"/>
<name>A0A1V8TAY1_9PEZI</name>
<dbReference type="AlphaFoldDB" id="A0A1V8TAY1"/>
<proteinExistence type="predicted"/>
<keyword evidence="3" id="KW-1185">Reference proteome</keyword>
<feature type="transmembrane region" description="Helical" evidence="1">
    <location>
        <begin position="53"/>
        <end position="73"/>
    </location>
</feature>
<protein>
    <submittedName>
        <fullName evidence="2">Uncharacterized protein</fullName>
    </submittedName>
</protein>
<evidence type="ECO:0000313" key="3">
    <source>
        <dbReference type="Proteomes" id="UP000192596"/>
    </source>
</evidence>
<keyword evidence="1" id="KW-0812">Transmembrane</keyword>
<evidence type="ECO:0000256" key="1">
    <source>
        <dbReference type="SAM" id="Phobius"/>
    </source>
</evidence>
<keyword evidence="1" id="KW-1133">Transmembrane helix</keyword>
<organism evidence="2 3">
    <name type="scientific">Cryoendolithus antarcticus</name>
    <dbReference type="NCBI Taxonomy" id="1507870"/>
    <lineage>
        <taxon>Eukaryota</taxon>
        <taxon>Fungi</taxon>
        <taxon>Dikarya</taxon>
        <taxon>Ascomycota</taxon>
        <taxon>Pezizomycotina</taxon>
        <taxon>Dothideomycetes</taxon>
        <taxon>Dothideomycetidae</taxon>
        <taxon>Cladosporiales</taxon>
        <taxon>Cladosporiaceae</taxon>
        <taxon>Cryoendolithus</taxon>
    </lineage>
</organism>
<dbReference type="OrthoDB" id="1935484at2759"/>
<dbReference type="STRING" id="1507870.A0A1V8TAY1"/>
<dbReference type="Proteomes" id="UP000192596">
    <property type="component" value="Unassembled WGS sequence"/>
</dbReference>
<comment type="caution">
    <text evidence="2">The sequence shown here is derived from an EMBL/GenBank/DDBJ whole genome shotgun (WGS) entry which is preliminary data.</text>
</comment>
<gene>
    <name evidence="2" type="ORF">B0A48_06433</name>
</gene>
<sequence>MQVGWNSRNSNSVRSRTVSAAAYDNFVQARGVISSDVYQKKDGPNYKHGNRSLLSIAVARIFLYLATKLYIILRTRFRSRQWDAMTESEWLK</sequence>
<keyword evidence="1" id="KW-0472">Membrane</keyword>
<reference evidence="3" key="1">
    <citation type="submission" date="2017-03" db="EMBL/GenBank/DDBJ databases">
        <title>Genomes of endolithic fungi from Antarctica.</title>
        <authorList>
            <person name="Coleine C."/>
            <person name="Masonjones S."/>
            <person name="Stajich J.E."/>
        </authorList>
    </citation>
    <scope>NUCLEOTIDE SEQUENCE [LARGE SCALE GENOMIC DNA]</scope>
    <source>
        <strain evidence="3">CCFEE 5527</strain>
    </source>
</reference>
<evidence type="ECO:0000313" key="2">
    <source>
        <dbReference type="EMBL" id="OQO08563.1"/>
    </source>
</evidence>